<dbReference type="SUPFAM" id="SSF81923">
    <property type="entry name" value="Double Clp-N motif"/>
    <property type="match status" value="1"/>
</dbReference>
<dbReference type="CDD" id="cd00009">
    <property type="entry name" value="AAA"/>
    <property type="match status" value="1"/>
</dbReference>
<dbReference type="SMART" id="SM00382">
    <property type="entry name" value="AAA"/>
    <property type="match status" value="2"/>
</dbReference>
<dbReference type="PROSITE" id="PS51903">
    <property type="entry name" value="CLP_R"/>
    <property type="match status" value="1"/>
</dbReference>
<dbReference type="PROSITE" id="PS00871">
    <property type="entry name" value="CLPAB_2"/>
    <property type="match status" value="1"/>
</dbReference>
<evidence type="ECO:0000256" key="7">
    <source>
        <dbReference type="SAM" id="Coils"/>
    </source>
</evidence>
<dbReference type="InterPro" id="IPR001943">
    <property type="entry name" value="UVR_dom"/>
</dbReference>
<dbReference type="Proteomes" id="UP000003571">
    <property type="component" value="Unassembled WGS sequence"/>
</dbReference>
<evidence type="ECO:0000313" key="11">
    <source>
        <dbReference type="EMBL" id="EIC01482.1"/>
    </source>
</evidence>
<dbReference type="Pfam" id="PF07724">
    <property type="entry name" value="AAA_2"/>
    <property type="match status" value="1"/>
</dbReference>
<dbReference type="Gene3D" id="1.10.8.60">
    <property type="match status" value="2"/>
</dbReference>
<feature type="domain" description="Clp R" evidence="10">
    <location>
        <begin position="1"/>
        <end position="148"/>
    </location>
</feature>
<dbReference type="InterPro" id="IPR036628">
    <property type="entry name" value="Clp_N_dom_sf"/>
</dbReference>
<evidence type="ECO:0000256" key="2">
    <source>
        <dbReference type="ARBA" id="ARBA00022741"/>
    </source>
</evidence>
<dbReference type="PANTHER" id="PTHR11638:SF18">
    <property type="entry name" value="HEAT SHOCK PROTEIN 104"/>
    <property type="match status" value="1"/>
</dbReference>
<dbReference type="Gene3D" id="4.10.860.10">
    <property type="entry name" value="UVR domain"/>
    <property type="match status" value="1"/>
</dbReference>
<dbReference type="GO" id="GO:0005737">
    <property type="term" value="C:cytoplasm"/>
    <property type="evidence" value="ECO:0007669"/>
    <property type="project" value="TreeGrafter"/>
</dbReference>
<dbReference type="Pfam" id="PF17871">
    <property type="entry name" value="AAA_lid_9"/>
    <property type="match status" value="1"/>
</dbReference>
<keyword evidence="4 6" id="KW-0143">Chaperone</keyword>
<dbReference type="OrthoDB" id="9803641at2"/>
<reference evidence="11 12" key="1">
    <citation type="submission" date="2011-09" db="EMBL/GenBank/DDBJ databases">
        <title>The draft genome of Treponema saccharophilum DSM 2985.</title>
        <authorList>
            <consortium name="US DOE Joint Genome Institute (JGI-PGF)"/>
            <person name="Lucas S."/>
            <person name="Copeland A."/>
            <person name="Lapidus A."/>
            <person name="Glavina del Rio T."/>
            <person name="Dalin E."/>
            <person name="Tice H."/>
            <person name="Bruce D."/>
            <person name="Goodwin L."/>
            <person name="Pitluck S."/>
            <person name="Peters L."/>
            <person name="Kyrpides N."/>
            <person name="Mavromatis K."/>
            <person name="Ivanova N."/>
            <person name="Markowitz V."/>
            <person name="Cheng J.-F."/>
            <person name="Hugenholtz P."/>
            <person name="Woyke T."/>
            <person name="Wu D."/>
            <person name="Gronow S."/>
            <person name="Wellnitz S."/>
            <person name="Brambilla E."/>
            <person name="Klenk H.-P."/>
            <person name="Eisen J.A."/>
        </authorList>
    </citation>
    <scope>NUCLEOTIDE SEQUENCE [LARGE SCALE GENOMIC DNA]</scope>
    <source>
        <strain evidence="11 12">DSM 2985</strain>
    </source>
</reference>
<dbReference type="Gene3D" id="1.10.1780.10">
    <property type="entry name" value="Clp, N-terminal domain"/>
    <property type="match status" value="1"/>
</dbReference>
<dbReference type="Gene3D" id="3.40.50.300">
    <property type="entry name" value="P-loop containing nucleotide triphosphate hydrolases"/>
    <property type="match status" value="2"/>
</dbReference>
<keyword evidence="7" id="KW-0175">Coiled coil</keyword>
<dbReference type="InterPro" id="IPR019489">
    <property type="entry name" value="Clp_ATPase_C"/>
</dbReference>
<keyword evidence="1 5" id="KW-0677">Repeat</keyword>
<dbReference type="EMBL" id="AGRW01000049">
    <property type="protein sequence ID" value="EIC01482.1"/>
    <property type="molecule type" value="Genomic_DNA"/>
</dbReference>
<evidence type="ECO:0000256" key="4">
    <source>
        <dbReference type="ARBA" id="ARBA00023186"/>
    </source>
</evidence>
<evidence type="ECO:0000256" key="1">
    <source>
        <dbReference type="ARBA" id="ARBA00022737"/>
    </source>
</evidence>
<dbReference type="PATRIC" id="fig|907348.3.peg.1727"/>
<dbReference type="InterPro" id="IPR001270">
    <property type="entry name" value="ClpA/B"/>
</dbReference>
<dbReference type="PANTHER" id="PTHR11638">
    <property type="entry name" value="ATP-DEPENDENT CLP PROTEASE"/>
    <property type="match status" value="1"/>
</dbReference>
<feature type="coiled-coil region" evidence="7">
    <location>
        <begin position="433"/>
        <end position="486"/>
    </location>
</feature>
<dbReference type="eggNOG" id="COG0542">
    <property type="taxonomic scope" value="Bacteria"/>
</dbReference>
<dbReference type="STRING" id="907348.TresaDRAFT_1091"/>
<evidence type="ECO:0000256" key="5">
    <source>
        <dbReference type="PROSITE-ProRule" id="PRU01251"/>
    </source>
</evidence>
<dbReference type="AlphaFoldDB" id="H7ELE1"/>
<dbReference type="CDD" id="cd19499">
    <property type="entry name" value="RecA-like_ClpB_Hsp104-like"/>
    <property type="match status" value="1"/>
</dbReference>
<keyword evidence="3 6" id="KW-0067">ATP-binding</keyword>
<comment type="caution">
    <text evidence="11">The sequence shown here is derived from an EMBL/GenBank/DDBJ whole genome shotgun (WGS) entry which is preliminary data.</text>
</comment>
<evidence type="ECO:0000259" key="9">
    <source>
        <dbReference type="PROSITE" id="PS50151"/>
    </source>
</evidence>
<name>H7ELE1_9SPIR</name>
<organism evidence="11 12">
    <name type="scientific">Treponema saccharophilum DSM 2985</name>
    <dbReference type="NCBI Taxonomy" id="907348"/>
    <lineage>
        <taxon>Bacteria</taxon>
        <taxon>Pseudomonadati</taxon>
        <taxon>Spirochaetota</taxon>
        <taxon>Spirochaetia</taxon>
        <taxon>Spirochaetales</taxon>
        <taxon>Treponemataceae</taxon>
        <taxon>Treponema</taxon>
    </lineage>
</organism>
<protein>
    <submittedName>
        <fullName evidence="11">ATPase AAA-2 domain protein</fullName>
    </submittedName>
</protein>
<dbReference type="InterPro" id="IPR004176">
    <property type="entry name" value="Clp_R_N"/>
</dbReference>
<evidence type="ECO:0000313" key="12">
    <source>
        <dbReference type="Proteomes" id="UP000003571"/>
    </source>
</evidence>
<dbReference type="FunFam" id="3.40.50.300:FF:000010">
    <property type="entry name" value="Chaperone clpB 1, putative"/>
    <property type="match status" value="1"/>
</dbReference>
<dbReference type="PROSITE" id="PS00870">
    <property type="entry name" value="CLPAB_1"/>
    <property type="match status" value="1"/>
</dbReference>
<dbReference type="Pfam" id="PF02861">
    <property type="entry name" value="Clp_N"/>
    <property type="match status" value="1"/>
</dbReference>
<evidence type="ECO:0000256" key="3">
    <source>
        <dbReference type="ARBA" id="ARBA00022840"/>
    </source>
</evidence>
<evidence type="ECO:0000256" key="8">
    <source>
        <dbReference type="SAM" id="MobiDB-lite"/>
    </source>
</evidence>
<dbReference type="Pfam" id="PF00004">
    <property type="entry name" value="AAA"/>
    <property type="match status" value="1"/>
</dbReference>
<dbReference type="InterPro" id="IPR028299">
    <property type="entry name" value="ClpA/B_CS2"/>
</dbReference>
<feature type="region of interest" description="Disordered" evidence="8">
    <location>
        <begin position="152"/>
        <end position="176"/>
    </location>
</feature>
<feature type="domain" description="UVR" evidence="9">
    <location>
        <begin position="437"/>
        <end position="472"/>
    </location>
</feature>
<dbReference type="InterPro" id="IPR018368">
    <property type="entry name" value="ClpA/B_CS1"/>
</dbReference>
<dbReference type="InterPro" id="IPR027417">
    <property type="entry name" value="P-loop_NTPase"/>
</dbReference>
<dbReference type="InterPro" id="IPR003593">
    <property type="entry name" value="AAA+_ATPase"/>
</dbReference>
<accession>H7ELE1</accession>
<dbReference type="SUPFAM" id="SSF52540">
    <property type="entry name" value="P-loop containing nucleoside triphosphate hydrolases"/>
    <property type="match status" value="2"/>
</dbReference>
<dbReference type="InterPro" id="IPR041546">
    <property type="entry name" value="ClpA/ClpB_AAA_lid"/>
</dbReference>
<dbReference type="GO" id="GO:0034605">
    <property type="term" value="P:cellular response to heat"/>
    <property type="evidence" value="ECO:0007669"/>
    <property type="project" value="TreeGrafter"/>
</dbReference>
<keyword evidence="12" id="KW-1185">Reference proteome</keyword>
<evidence type="ECO:0000256" key="6">
    <source>
        <dbReference type="RuleBase" id="RU004432"/>
    </source>
</evidence>
<dbReference type="InterPro" id="IPR050130">
    <property type="entry name" value="ClpA_ClpB"/>
</dbReference>
<dbReference type="PROSITE" id="PS50151">
    <property type="entry name" value="UVR"/>
    <property type="match status" value="1"/>
</dbReference>
<gene>
    <name evidence="11" type="ORF">TresaDRAFT_1091</name>
</gene>
<dbReference type="GO" id="GO:0016887">
    <property type="term" value="F:ATP hydrolysis activity"/>
    <property type="evidence" value="ECO:0007669"/>
    <property type="project" value="InterPro"/>
</dbReference>
<dbReference type="RefSeq" id="WP_002704742.1">
    <property type="nucleotide sequence ID" value="NZ_AGRW01000049.1"/>
</dbReference>
<dbReference type="GO" id="GO:0005524">
    <property type="term" value="F:ATP binding"/>
    <property type="evidence" value="ECO:0007669"/>
    <property type="project" value="UniProtKB-KW"/>
</dbReference>
<evidence type="ECO:0000259" key="10">
    <source>
        <dbReference type="PROSITE" id="PS51903"/>
    </source>
</evidence>
<proteinExistence type="inferred from homology"/>
<dbReference type="PRINTS" id="PR00300">
    <property type="entry name" value="CLPPROTEASEA"/>
</dbReference>
<dbReference type="InterPro" id="IPR003959">
    <property type="entry name" value="ATPase_AAA_core"/>
</dbReference>
<dbReference type="SMART" id="SM01086">
    <property type="entry name" value="ClpB_D2-small"/>
    <property type="match status" value="1"/>
</dbReference>
<keyword evidence="2 6" id="KW-0547">Nucleotide-binding</keyword>
<sequence>MKKIELSNLVNHILVLAQNEGRQSGAYELNPEHVLLAFLKNAEGYGYEMLQNLGVNVLSLQLMLEQFVSGSGVPTSKGLGVLQPSHRLRSVIDASFIESRSMKNNYVGTEHILIGSSLEEGSMMSKFFDHAGITLDSLRQAARQVQEARNFLGEGEEENSEENREPEYAGAKKSGKQKSGAFLEKYTRDLTALAKAGKIDPVIGRSKEIARVVQILSRRTKNNPILLGEPGVGKTAVAEGLACKVASGDVPFGLLGKRVLSLDLTAMVAGTHYRGDFEERMKRMISEVVESKDIILFIDEIHMMIGAGDSSGAMDASNILKPSLSRGEIQVIGATTLKEYRKYIEKDSALERRFQTVSVDEPSFSDAVAIVNGLKGRYEEFHNVVYGDGVIEKIVSLSVRYIHDRQLPDKAIDVMDEAGSAKKIAEGQKNTELLEIEAQIDSLSDEKERLVKSQNFEEAAVARDKVNALREKLDAVSARIKGAAANEKRVVTVSDIERIVSDMTGIPLEQLDSNESKRLLSMEDEIHRMVVGQDEAVRLLSGTVRRSRSGVSSPNRPIGSFIFLGPTGVGKTQLAKSLAKFLFGSDDALIRIDMSEFMDKHTSSRLIGAAPGYIGYDEGGVLTNRVRQKPYSIVLFDEIEKAHEDIFNLMLQILEEGELTDNLGHTVNFRNTVIIMTSNAGAREISAERKLGFAALPGGTLSHDEMKANAMEELKKIMRPELLNRIDDVVVFDPLTREQVSRILDIQLSELEERVAEKSISLDVSPEARSFLLDRGYNPELGARPMRRIVQSEIEDRLATLILSNAVPADGNVRVALGEDGGIVVG</sequence>
<comment type="similarity">
    <text evidence="6">Belongs to the ClpA/ClpB family.</text>
</comment>
<dbReference type="FunFam" id="3.40.50.300:FF:000025">
    <property type="entry name" value="ATP-dependent Clp protease subunit"/>
    <property type="match status" value="1"/>
</dbReference>
<dbReference type="Pfam" id="PF10431">
    <property type="entry name" value="ClpB_D2-small"/>
    <property type="match status" value="1"/>
</dbReference>